<keyword evidence="4" id="KW-1185">Reference proteome</keyword>
<evidence type="ECO:0000259" key="2">
    <source>
        <dbReference type="Pfam" id="PF13460"/>
    </source>
</evidence>
<dbReference type="OrthoDB" id="5377001at2"/>
<dbReference type="RefSeq" id="WP_085824234.1">
    <property type="nucleotide sequence ID" value="NZ_FWFP01000013.1"/>
</dbReference>
<name>A0A1X7A9U2_9RHOB</name>
<dbReference type="GO" id="GO:0044877">
    <property type="term" value="F:protein-containing complex binding"/>
    <property type="evidence" value="ECO:0007669"/>
    <property type="project" value="TreeGrafter"/>
</dbReference>
<keyword evidence="1" id="KW-1133">Transmembrane helix</keyword>
<dbReference type="InterPro" id="IPR016040">
    <property type="entry name" value="NAD(P)-bd_dom"/>
</dbReference>
<gene>
    <name evidence="3" type="ORF">RUM8411_03772</name>
</gene>
<feature type="transmembrane region" description="Helical" evidence="1">
    <location>
        <begin position="385"/>
        <end position="403"/>
    </location>
</feature>
<proteinExistence type="predicted"/>
<protein>
    <recommendedName>
        <fullName evidence="2">NAD(P)-binding domain-containing protein</fullName>
    </recommendedName>
</protein>
<feature type="transmembrane region" description="Helical" evidence="1">
    <location>
        <begin position="415"/>
        <end position="432"/>
    </location>
</feature>
<evidence type="ECO:0000313" key="4">
    <source>
        <dbReference type="Proteomes" id="UP000193778"/>
    </source>
</evidence>
<feature type="transmembrane region" description="Helical" evidence="1">
    <location>
        <begin position="317"/>
        <end position="341"/>
    </location>
</feature>
<dbReference type="PANTHER" id="PTHR12126">
    <property type="entry name" value="NADH-UBIQUINONE OXIDOREDUCTASE 39 KDA SUBUNIT-RELATED"/>
    <property type="match status" value="1"/>
</dbReference>
<dbReference type="InterPro" id="IPR036291">
    <property type="entry name" value="NAD(P)-bd_dom_sf"/>
</dbReference>
<evidence type="ECO:0000256" key="1">
    <source>
        <dbReference type="SAM" id="Phobius"/>
    </source>
</evidence>
<dbReference type="PANTHER" id="PTHR12126:SF11">
    <property type="entry name" value="NADH DEHYDROGENASE [UBIQUINONE] 1 ALPHA SUBCOMPLEX SUBUNIT 9, MITOCHONDRIAL"/>
    <property type="match status" value="1"/>
</dbReference>
<keyword evidence="1" id="KW-0472">Membrane</keyword>
<organism evidence="3 4">
    <name type="scientific">Ruegeria meonggei</name>
    <dbReference type="NCBI Taxonomy" id="1446476"/>
    <lineage>
        <taxon>Bacteria</taxon>
        <taxon>Pseudomonadati</taxon>
        <taxon>Pseudomonadota</taxon>
        <taxon>Alphaproteobacteria</taxon>
        <taxon>Rhodobacterales</taxon>
        <taxon>Roseobacteraceae</taxon>
        <taxon>Ruegeria</taxon>
    </lineage>
</organism>
<sequence length="435" mass="45537">MRLSGKNVLILGAYGFIGAAVTRSLRVEGAQVSAFVRSGATGARVLPDVTVVQGDLRACLRPEDWIAALSGIDCVVNCAGALQDGPADDLEAAHHTAIAALGKACEQCDIAVVQISAIGATADAGTDFMRTKAAGDAALGACAIPLWVFRPGLVIGQSDYGGTALLRMLAAVPLLQPVAYPKTPVQCVGMPDLCHAVSAAVAKELPQGAYDLVEDEPAPLSEVLEETRRWMGFPPARVTIHMPAFLTASVAACADALGWLGWRSPLRRNALTLIAEGVVGNPAPYQTASGQSLETLPEIYAGLTCAREHRLSARMALLMPLVVAVLSVFWVLSGVFGLFGLSQAAAVLTNAGWGVGMATTSVLFWSLIDIALGLAILWRPWAARACLAQCGVALFYLLAASFAVPDLWLDSLGPLTKILPAIVLPLVAWPLLQSR</sequence>
<dbReference type="SUPFAM" id="SSF51735">
    <property type="entry name" value="NAD(P)-binding Rossmann-fold domains"/>
    <property type="match status" value="1"/>
</dbReference>
<dbReference type="Proteomes" id="UP000193778">
    <property type="component" value="Unassembled WGS sequence"/>
</dbReference>
<evidence type="ECO:0000313" key="3">
    <source>
        <dbReference type="EMBL" id="SLN72439.1"/>
    </source>
</evidence>
<feature type="transmembrane region" description="Helical" evidence="1">
    <location>
        <begin position="242"/>
        <end position="262"/>
    </location>
</feature>
<feature type="domain" description="NAD(P)-binding" evidence="2">
    <location>
        <begin position="12"/>
        <end position="130"/>
    </location>
</feature>
<dbReference type="Gene3D" id="3.40.50.720">
    <property type="entry name" value="NAD(P)-binding Rossmann-like Domain"/>
    <property type="match status" value="1"/>
</dbReference>
<feature type="transmembrane region" description="Helical" evidence="1">
    <location>
        <begin position="353"/>
        <end position="378"/>
    </location>
</feature>
<reference evidence="4" key="1">
    <citation type="submission" date="2017-03" db="EMBL/GenBank/DDBJ databases">
        <authorList>
            <person name="Rodrigo-Torres L."/>
            <person name="Arahal R.D."/>
            <person name="Lucena T."/>
        </authorList>
    </citation>
    <scope>NUCLEOTIDE SEQUENCE [LARGE SCALE GENOMIC DNA]</scope>
    <source>
        <strain evidence="4">CECT 8411</strain>
    </source>
</reference>
<dbReference type="InterPro" id="IPR025695">
    <property type="entry name" value="DoxX-like"/>
</dbReference>
<dbReference type="Pfam" id="PF13781">
    <property type="entry name" value="DoxX_3"/>
    <property type="match status" value="1"/>
</dbReference>
<dbReference type="Pfam" id="PF13460">
    <property type="entry name" value="NAD_binding_10"/>
    <property type="match status" value="1"/>
</dbReference>
<dbReference type="EMBL" id="FWFP01000013">
    <property type="protein sequence ID" value="SLN72439.1"/>
    <property type="molecule type" value="Genomic_DNA"/>
</dbReference>
<dbReference type="InterPro" id="IPR051207">
    <property type="entry name" value="ComplexI_NDUFA9_subunit"/>
</dbReference>
<keyword evidence="1" id="KW-0812">Transmembrane</keyword>
<dbReference type="AlphaFoldDB" id="A0A1X7A9U2"/>
<accession>A0A1X7A9U2</accession>